<dbReference type="Proteomes" id="UP000240322">
    <property type="component" value="Unassembled WGS sequence"/>
</dbReference>
<evidence type="ECO:0000313" key="1">
    <source>
        <dbReference type="EMBL" id="PSN81931.1"/>
    </source>
</evidence>
<dbReference type="EMBL" id="NEXE01000403">
    <property type="protein sequence ID" value="PSN81931.1"/>
    <property type="molecule type" value="Genomic_DNA"/>
</dbReference>
<name>A0A2R6A6C0_9ARCH</name>
<organism evidence="1 2">
    <name type="scientific">Candidatus Marsarchaeota G2 archaeon OSP_D</name>
    <dbReference type="NCBI Taxonomy" id="1978157"/>
    <lineage>
        <taxon>Archaea</taxon>
        <taxon>Candidatus Marsarchaeota</taxon>
        <taxon>Candidatus Marsarchaeota group 2</taxon>
    </lineage>
</organism>
<sequence length="78" mass="8550">MVVAWKKGLSRYTGKAWCGEGYSSPAALLRGAGRREEKRDGKLTPQGFLPTAAHGTRYPFNTFAVCQPEENARMGEMG</sequence>
<protein>
    <submittedName>
        <fullName evidence="1">Uncharacterized protein</fullName>
    </submittedName>
</protein>
<accession>A0A2R6A6C0</accession>
<gene>
    <name evidence="1" type="ORF">B9Q03_14830</name>
</gene>
<reference evidence="1 2" key="1">
    <citation type="submission" date="2017-04" db="EMBL/GenBank/DDBJ databases">
        <title>Novel microbial lineages endemic to geothermal iron-oxide mats fill important gaps in the evolutionary history of Archaea.</title>
        <authorList>
            <person name="Jay Z.J."/>
            <person name="Beam J.P."/>
            <person name="Dlakic M."/>
            <person name="Rusch D.B."/>
            <person name="Kozubal M.A."/>
            <person name="Inskeep W.P."/>
        </authorList>
    </citation>
    <scope>NUCLEOTIDE SEQUENCE [LARGE SCALE GENOMIC DNA]</scope>
    <source>
        <strain evidence="1">OSP_D</strain>
    </source>
</reference>
<evidence type="ECO:0000313" key="2">
    <source>
        <dbReference type="Proteomes" id="UP000240322"/>
    </source>
</evidence>
<proteinExistence type="predicted"/>
<dbReference type="AlphaFoldDB" id="A0A2R6A6C0"/>
<comment type="caution">
    <text evidence="1">The sequence shown here is derived from an EMBL/GenBank/DDBJ whole genome shotgun (WGS) entry which is preliminary data.</text>
</comment>